<dbReference type="SUPFAM" id="SSF51351">
    <property type="entry name" value="Triosephosphate isomerase (TIM)"/>
    <property type="match status" value="1"/>
</dbReference>
<keyword evidence="3" id="KW-0963">Cytoplasm</keyword>
<sequence>MKIIASNFKTNHTRKSTQEFITKLDESLSQDSNNRVFVFPPNTALLEDSFKNLTIGSQNAYPIESGSVTGEIGLNQLQEFNINTILIGHSERREIIKESQEICIEKFNFFKQYGFTIIYCIGENLKTKQNGLDSTLSFLESELLGIDINYDKLIIAYEPIWAIGTGVSATCSDIENVHSKLKQKLGKIPLLYGGSVKPDNTKDILSISGVDGILVGSASWELGSFCKILENSKEC</sequence>
<dbReference type="PANTHER" id="PTHR21139:SF42">
    <property type="entry name" value="TRIOSEPHOSPHATE ISOMERASE"/>
    <property type="match status" value="1"/>
</dbReference>
<keyword evidence="3" id="KW-0324">Glycolysis</keyword>
<dbReference type="PROSITE" id="PS51440">
    <property type="entry name" value="TIM_2"/>
    <property type="match status" value="1"/>
</dbReference>
<evidence type="ECO:0000313" key="5">
    <source>
        <dbReference type="Proteomes" id="UP001210261"/>
    </source>
</evidence>
<dbReference type="RefSeq" id="WP_271021820.1">
    <property type="nucleotide sequence ID" value="NZ_JAQHXR010000004.1"/>
</dbReference>
<evidence type="ECO:0000313" key="4">
    <source>
        <dbReference type="EMBL" id="MDA3969462.1"/>
    </source>
</evidence>
<dbReference type="Proteomes" id="UP001210261">
    <property type="component" value="Unassembled WGS sequence"/>
</dbReference>
<dbReference type="Gene3D" id="3.20.20.70">
    <property type="entry name" value="Aldolase class I"/>
    <property type="match status" value="1"/>
</dbReference>
<organism evidence="4 5">
    <name type="scientific">Helicobacter ibis</name>
    <dbReference type="NCBI Taxonomy" id="2962633"/>
    <lineage>
        <taxon>Bacteria</taxon>
        <taxon>Pseudomonadati</taxon>
        <taxon>Campylobacterota</taxon>
        <taxon>Epsilonproteobacteria</taxon>
        <taxon>Campylobacterales</taxon>
        <taxon>Helicobacteraceae</taxon>
        <taxon>Helicobacter</taxon>
    </lineage>
</organism>
<keyword evidence="2 3" id="KW-0413">Isomerase</keyword>
<comment type="pathway">
    <text evidence="3">Carbohydrate biosynthesis; gluconeogenesis.</text>
</comment>
<dbReference type="InterPro" id="IPR013785">
    <property type="entry name" value="Aldolase_TIM"/>
</dbReference>
<dbReference type="Pfam" id="PF00121">
    <property type="entry name" value="TIM"/>
    <property type="match status" value="1"/>
</dbReference>
<keyword evidence="5" id="KW-1185">Reference proteome</keyword>
<comment type="subcellular location">
    <subcellularLocation>
        <location evidence="3">Cytoplasm</location>
    </subcellularLocation>
</comment>
<comment type="similarity">
    <text evidence="1 3">Belongs to the triosephosphate isomerase family.</text>
</comment>
<evidence type="ECO:0000256" key="2">
    <source>
        <dbReference type="ARBA" id="ARBA00023235"/>
    </source>
</evidence>
<name>A0ABT4VFS7_9HELI</name>
<dbReference type="InterPro" id="IPR000652">
    <property type="entry name" value="Triosephosphate_isomerase"/>
</dbReference>
<dbReference type="EMBL" id="JAQHXR010000004">
    <property type="protein sequence ID" value="MDA3969462.1"/>
    <property type="molecule type" value="Genomic_DNA"/>
</dbReference>
<evidence type="ECO:0000256" key="3">
    <source>
        <dbReference type="RuleBase" id="RU363013"/>
    </source>
</evidence>
<dbReference type="InterPro" id="IPR020861">
    <property type="entry name" value="Triosephosphate_isomerase_AS"/>
</dbReference>
<dbReference type="GO" id="GO:0004807">
    <property type="term" value="F:triose-phosphate isomerase activity"/>
    <property type="evidence" value="ECO:0007669"/>
    <property type="project" value="UniProtKB-EC"/>
</dbReference>
<evidence type="ECO:0000256" key="1">
    <source>
        <dbReference type="ARBA" id="ARBA00007422"/>
    </source>
</evidence>
<accession>A0ABT4VFS7</accession>
<protein>
    <recommendedName>
        <fullName evidence="3">Triosephosphate isomerase</fullName>
        <ecNumber evidence="3">5.3.1.1</ecNumber>
    </recommendedName>
</protein>
<comment type="caution">
    <text evidence="4">The sequence shown here is derived from an EMBL/GenBank/DDBJ whole genome shotgun (WGS) entry which is preliminary data.</text>
</comment>
<dbReference type="InterPro" id="IPR035990">
    <property type="entry name" value="TIM_sf"/>
</dbReference>
<dbReference type="NCBIfam" id="NF000728">
    <property type="entry name" value="PRK00042.3-2"/>
    <property type="match status" value="1"/>
</dbReference>
<dbReference type="PANTHER" id="PTHR21139">
    <property type="entry name" value="TRIOSEPHOSPHATE ISOMERASE"/>
    <property type="match status" value="1"/>
</dbReference>
<comment type="pathway">
    <text evidence="3">Carbohydrate degradation; glycolysis; D-glyceraldehyde 3-phosphate from glycerone phosphate: step 1/1.</text>
</comment>
<reference evidence="4 5" key="1">
    <citation type="submission" date="2023-01" db="EMBL/GenBank/DDBJ databases">
        <title>Description of Helicobacter ibis sp. nov. isolated from faecal droppings of black-faced ibis (Theristicus melanopis).</title>
        <authorList>
            <person name="Lopez-Cantillo M."/>
            <person name="Vidal-Veuthey B."/>
            <person name="Mella A."/>
            <person name="De La Haba R."/>
            <person name="Collado L."/>
        </authorList>
    </citation>
    <scope>NUCLEOTIDE SEQUENCE [LARGE SCALE GENOMIC DNA]</scope>
    <source>
        <strain evidence="4 5">A82</strain>
    </source>
</reference>
<proteinExistence type="inferred from homology"/>
<comment type="catalytic activity">
    <reaction evidence="3">
        <text>D-glyceraldehyde 3-phosphate = dihydroxyacetone phosphate</text>
        <dbReference type="Rhea" id="RHEA:18585"/>
        <dbReference type="ChEBI" id="CHEBI:57642"/>
        <dbReference type="ChEBI" id="CHEBI:59776"/>
        <dbReference type="EC" id="5.3.1.1"/>
    </reaction>
</comment>
<dbReference type="CDD" id="cd00311">
    <property type="entry name" value="TIM"/>
    <property type="match status" value="1"/>
</dbReference>
<dbReference type="EC" id="5.3.1.1" evidence="3"/>
<gene>
    <name evidence="4" type="ORF">PF021_07260</name>
</gene>
<comment type="subunit">
    <text evidence="3">Homodimer.</text>
</comment>
<keyword evidence="3" id="KW-0312">Gluconeogenesis</keyword>
<dbReference type="PROSITE" id="PS00171">
    <property type="entry name" value="TIM_1"/>
    <property type="match status" value="1"/>
</dbReference>